<dbReference type="InterPro" id="IPR049092">
    <property type="entry name" value="MIOS_a-sol"/>
</dbReference>
<organism evidence="3 4">
    <name type="scientific">Ambrosiozyma monospora</name>
    <name type="common">Yeast</name>
    <name type="synonym">Endomycopsis monosporus</name>
    <dbReference type="NCBI Taxonomy" id="43982"/>
    <lineage>
        <taxon>Eukaryota</taxon>
        <taxon>Fungi</taxon>
        <taxon>Dikarya</taxon>
        <taxon>Ascomycota</taxon>
        <taxon>Saccharomycotina</taxon>
        <taxon>Pichiomycetes</taxon>
        <taxon>Pichiales</taxon>
        <taxon>Pichiaceae</taxon>
        <taxon>Ambrosiozyma</taxon>
    </lineage>
</organism>
<name>A0A9W7DKZ1_AMBMO</name>
<sequence>MGLGGGGVAAPTTPNIPQFPNKAFSASPALQFERLIDEQRKTGVGAAYKFSPFVSGEMSALITPEVIRRWRYDVVPPLPSELRSYKTSMTQAMQENPSFNPTRTGYSVPEERLYVATIHDVMTKYERVISFDYAPNLSAPYGIDLVCMRQSGSVYKMSVVETQTAIAFNSYNDLTFSGAVGTCTKLVIDELKLTPLQKTKSGAGASDDEERGHADGEVSNENGGGGAGGNKTNAGIAGASVGTGIVDHRGSIDTMSSSESDLFISTPDSTHWTSDAALQNDICSTIRKRAMLGYSTFANKNMEVLDNIKTIETQGQLRNTWKWIDISYGLISSGKMIANEYDFGYLGVLGIWNMTVSDTESHQARFNGPGRITRGDLMGAARKIVENRSKEIRCLATPLIGFQGRSEKEIERRLAMYVIGWDFAADELEEKYAALTDSGNFERAAGLAVFHGDITRATMILGQSKKENFRIMSTAIAAYTSMGKTAENNSWKDHCRELSSDLDDPYLRAIFAYIADANWYDVLDDSSLPLRERLGVALRFLNDKELNSYLNKVAETVIEREPVMFKVLV</sequence>
<evidence type="ECO:0000313" key="3">
    <source>
        <dbReference type="EMBL" id="GMG58818.1"/>
    </source>
</evidence>
<dbReference type="GO" id="GO:1904263">
    <property type="term" value="P:positive regulation of TORC1 signaling"/>
    <property type="evidence" value="ECO:0007669"/>
    <property type="project" value="TreeGrafter"/>
</dbReference>
<feature type="region of interest" description="Disordered" evidence="1">
    <location>
        <begin position="198"/>
        <end position="231"/>
    </location>
</feature>
<evidence type="ECO:0000313" key="4">
    <source>
        <dbReference type="Proteomes" id="UP001165063"/>
    </source>
</evidence>
<dbReference type="AlphaFoldDB" id="A0A9W7DKZ1"/>
<proteinExistence type="predicted"/>
<accession>A0A9W7DKZ1</accession>
<protein>
    <submittedName>
        <fullName evidence="3">Unnamed protein product</fullName>
    </submittedName>
</protein>
<dbReference type="Pfam" id="PF21719">
    <property type="entry name" value="MIOS_a-sol"/>
    <property type="match status" value="1"/>
</dbReference>
<dbReference type="Proteomes" id="UP001165063">
    <property type="component" value="Unassembled WGS sequence"/>
</dbReference>
<keyword evidence="4" id="KW-1185">Reference proteome</keyword>
<reference evidence="3" key="1">
    <citation type="submission" date="2023-04" db="EMBL/GenBank/DDBJ databases">
        <title>Ambrosiozyma monospora NBRC 1965.</title>
        <authorList>
            <person name="Ichikawa N."/>
            <person name="Sato H."/>
            <person name="Tonouchi N."/>
        </authorList>
    </citation>
    <scope>NUCLEOTIDE SEQUENCE</scope>
    <source>
        <strain evidence="3">NBRC 1965</strain>
    </source>
</reference>
<evidence type="ECO:0000259" key="2">
    <source>
        <dbReference type="Pfam" id="PF21719"/>
    </source>
</evidence>
<feature type="domain" description="MIOS-like alpha-solenoid" evidence="2">
    <location>
        <begin position="286"/>
        <end position="540"/>
    </location>
</feature>
<dbReference type="OrthoDB" id="341486at2759"/>
<evidence type="ECO:0000256" key="1">
    <source>
        <dbReference type="SAM" id="MobiDB-lite"/>
    </source>
</evidence>
<dbReference type="EMBL" id="BSXU01008128">
    <property type="protein sequence ID" value="GMG58818.1"/>
    <property type="molecule type" value="Genomic_DNA"/>
</dbReference>
<dbReference type="InterPro" id="IPR037593">
    <property type="entry name" value="MIOS/Sea4"/>
</dbReference>
<dbReference type="GO" id="GO:0005737">
    <property type="term" value="C:cytoplasm"/>
    <property type="evidence" value="ECO:0007669"/>
    <property type="project" value="TreeGrafter"/>
</dbReference>
<dbReference type="PANTHER" id="PTHR16453">
    <property type="entry name" value="WD40 DOMAIN-CONTAINING PROTEIN MIO FAMILY MEMBER"/>
    <property type="match status" value="1"/>
</dbReference>
<feature type="region of interest" description="Disordered" evidence="1">
    <location>
        <begin position="1"/>
        <end position="20"/>
    </location>
</feature>
<comment type="caution">
    <text evidence="3">The sequence shown here is derived from an EMBL/GenBank/DDBJ whole genome shotgun (WGS) entry which is preliminary data.</text>
</comment>
<gene>
    <name evidence="3" type="ORF">Amon01_000866300</name>
</gene>
<dbReference type="PANTHER" id="PTHR16453:SF9">
    <property type="entry name" value="GATOR COMPLEX PROTEIN MIOS"/>
    <property type="match status" value="1"/>
</dbReference>